<feature type="transmembrane region" description="Helical" evidence="4">
    <location>
        <begin position="139"/>
        <end position="160"/>
    </location>
</feature>
<evidence type="ECO:0000313" key="7">
    <source>
        <dbReference type="Proteomes" id="UP001203423"/>
    </source>
</evidence>
<feature type="transmembrane region" description="Helical" evidence="4">
    <location>
        <begin position="276"/>
        <end position="296"/>
    </location>
</feature>
<comment type="caution">
    <text evidence="6">The sequence shown here is derived from an EMBL/GenBank/DDBJ whole genome shotgun (WGS) entry which is preliminary data.</text>
</comment>
<evidence type="ECO:0000256" key="2">
    <source>
        <dbReference type="ARBA" id="ARBA00022989"/>
    </source>
</evidence>
<dbReference type="InterPro" id="IPR020846">
    <property type="entry name" value="MFS_dom"/>
</dbReference>
<evidence type="ECO:0000256" key="1">
    <source>
        <dbReference type="ARBA" id="ARBA00022692"/>
    </source>
</evidence>
<keyword evidence="2 4" id="KW-1133">Transmembrane helix</keyword>
<proteinExistence type="predicted"/>
<keyword evidence="1 4" id="KW-0812">Transmembrane</keyword>
<dbReference type="Proteomes" id="UP001203423">
    <property type="component" value="Unassembled WGS sequence"/>
</dbReference>
<accession>A0ABT0LII4</accession>
<feature type="transmembrane region" description="Helical" evidence="4">
    <location>
        <begin position="302"/>
        <end position="324"/>
    </location>
</feature>
<keyword evidence="7" id="KW-1185">Reference proteome</keyword>
<name>A0ABT0LII4_9GAMM</name>
<dbReference type="InterPro" id="IPR010645">
    <property type="entry name" value="MFS_4"/>
</dbReference>
<protein>
    <submittedName>
        <fullName evidence="6">MFS transporter</fullName>
    </submittedName>
</protein>
<evidence type="ECO:0000256" key="3">
    <source>
        <dbReference type="ARBA" id="ARBA00023136"/>
    </source>
</evidence>
<feature type="transmembrane region" description="Helical" evidence="4">
    <location>
        <begin position="367"/>
        <end position="386"/>
    </location>
</feature>
<dbReference type="Gene3D" id="1.20.1250.20">
    <property type="entry name" value="MFS general substrate transporter like domains"/>
    <property type="match status" value="2"/>
</dbReference>
<feature type="transmembrane region" description="Helical" evidence="4">
    <location>
        <begin position="79"/>
        <end position="102"/>
    </location>
</feature>
<evidence type="ECO:0000313" key="6">
    <source>
        <dbReference type="EMBL" id="MCL1127499.1"/>
    </source>
</evidence>
<feature type="transmembrane region" description="Helical" evidence="4">
    <location>
        <begin position="211"/>
        <end position="233"/>
    </location>
</feature>
<keyword evidence="3 4" id="KW-0472">Membrane</keyword>
<dbReference type="PANTHER" id="PTHR23537:SF1">
    <property type="entry name" value="SUGAR TRANSPORTER"/>
    <property type="match status" value="1"/>
</dbReference>
<reference evidence="6 7" key="1">
    <citation type="submission" date="2022-01" db="EMBL/GenBank/DDBJ databases">
        <title>Whole genome-based taxonomy of the Shewanellaceae.</title>
        <authorList>
            <person name="Martin-Rodriguez A.J."/>
        </authorList>
    </citation>
    <scope>NUCLEOTIDE SEQUENCE [LARGE SCALE GENOMIC DNA]</scope>
    <source>
        <strain evidence="6 7">DSM 17177</strain>
    </source>
</reference>
<gene>
    <name evidence="6" type="ORF">L2764_24245</name>
</gene>
<feature type="transmembrane region" description="Helical" evidence="4">
    <location>
        <begin position="166"/>
        <end position="184"/>
    </location>
</feature>
<feature type="domain" description="Major facilitator superfamily (MFS) profile" evidence="5">
    <location>
        <begin position="13"/>
        <end position="391"/>
    </location>
</feature>
<dbReference type="SUPFAM" id="SSF103473">
    <property type="entry name" value="MFS general substrate transporter"/>
    <property type="match status" value="1"/>
</dbReference>
<evidence type="ECO:0000259" key="5">
    <source>
        <dbReference type="PROSITE" id="PS50850"/>
    </source>
</evidence>
<feature type="transmembrane region" description="Helical" evidence="4">
    <location>
        <begin position="245"/>
        <end position="269"/>
    </location>
</feature>
<dbReference type="InterPro" id="IPR036259">
    <property type="entry name" value="MFS_trans_sf"/>
</dbReference>
<dbReference type="PANTHER" id="PTHR23537">
    <property type="match status" value="1"/>
</dbReference>
<dbReference type="EMBL" id="JAKIKS010000167">
    <property type="protein sequence ID" value="MCL1127499.1"/>
    <property type="molecule type" value="Genomic_DNA"/>
</dbReference>
<organism evidence="6 7">
    <name type="scientific">Shewanella surugensis</name>
    <dbReference type="NCBI Taxonomy" id="212020"/>
    <lineage>
        <taxon>Bacteria</taxon>
        <taxon>Pseudomonadati</taxon>
        <taxon>Pseudomonadota</taxon>
        <taxon>Gammaproteobacteria</taxon>
        <taxon>Alteromonadales</taxon>
        <taxon>Shewanellaceae</taxon>
        <taxon>Shewanella</taxon>
    </lineage>
</organism>
<feature type="transmembrane region" description="Helical" evidence="4">
    <location>
        <begin position="336"/>
        <end position="355"/>
    </location>
</feature>
<feature type="transmembrane region" description="Helical" evidence="4">
    <location>
        <begin position="9"/>
        <end position="29"/>
    </location>
</feature>
<sequence length="391" mass="42621">MVFSHKKAGFYNAFSGFCLLLLALGINRFAYTPAIPFLINEHWLSNVQAGYVGSANFLGYFLGALTAHKLNQLFKTSHLMLSLLTISLVAAALCTFEFGYWWLTIWRLVLGINGGAIMILAPSLILTHLPDSQKAMISGIIFAGIGVGTALSSISIPLFFSVGNVTGIWIGLVLITLVLVLLTWQKCANAPSYRPTKQVQKINLTHSQKRTFTIALIGYGLYGVGLTPSLLFLSDYAHRTLHMSLQYSSTLFAILGLGAAVGAISAGILHHKLGNFLGVIITGIIGIISLFLIAWFPSLIFVAISAFLSGFYLIALVTLMSLFIGHLVSMQHHAKYWAYMTLLYGASQFIASYAFSYGLSVNLSYVTMFKIGALALTLSLLCYLYLKPEAQ</sequence>
<feature type="transmembrane region" description="Helical" evidence="4">
    <location>
        <begin position="108"/>
        <end position="127"/>
    </location>
</feature>
<dbReference type="PROSITE" id="PS50850">
    <property type="entry name" value="MFS"/>
    <property type="match status" value="1"/>
</dbReference>
<feature type="transmembrane region" description="Helical" evidence="4">
    <location>
        <begin position="49"/>
        <end position="67"/>
    </location>
</feature>
<evidence type="ECO:0000256" key="4">
    <source>
        <dbReference type="SAM" id="Phobius"/>
    </source>
</evidence>
<dbReference type="Pfam" id="PF06779">
    <property type="entry name" value="MFS_4"/>
    <property type="match status" value="1"/>
</dbReference>
<dbReference type="RefSeq" id="WP_248942939.1">
    <property type="nucleotide sequence ID" value="NZ_JAKIKS010000167.1"/>
</dbReference>